<dbReference type="Proteomes" id="UP000499080">
    <property type="component" value="Unassembled WGS sequence"/>
</dbReference>
<organism evidence="1 2">
    <name type="scientific">Araneus ventricosus</name>
    <name type="common">Orbweaver spider</name>
    <name type="synonym">Epeira ventricosa</name>
    <dbReference type="NCBI Taxonomy" id="182803"/>
    <lineage>
        <taxon>Eukaryota</taxon>
        <taxon>Metazoa</taxon>
        <taxon>Ecdysozoa</taxon>
        <taxon>Arthropoda</taxon>
        <taxon>Chelicerata</taxon>
        <taxon>Arachnida</taxon>
        <taxon>Araneae</taxon>
        <taxon>Araneomorphae</taxon>
        <taxon>Entelegynae</taxon>
        <taxon>Araneoidea</taxon>
        <taxon>Araneidae</taxon>
        <taxon>Araneus</taxon>
    </lineage>
</organism>
<evidence type="ECO:0000313" key="2">
    <source>
        <dbReference type="Proteomes" id="UP000499080"/>
    </source>
</evidence>
<accession>A0A4Y2NQY6</accession>
<comment type="caution">
    <text evidence="1">The sequence shown here is derived from an EMBL/GenBank/DDBJ whole genome shotgun (WGS) entry which is preliminary data.</text>
</comment>
<dbReference type="AlphaFoldDB" id="A0A4Y2NQY6"/>
<dbReference type="OrthoDB" id="10056585at2759"/>
<keyword evidence="2" id="KW-1185">Reference proteome</keyword>
<name>A0A4Y2NQY6_ARAVE</name>
<sequence>MYFYRLSTIKPFLEFYQSDAPLLPFFSDDILKLCKHLVEYFNVYKPEYNFSSAIKLCKFDFTDEGLLNSVGKVSMGFVADNIVKQLVKKKNSYLKGAFNVKSEFCSFVIKLLYHLMRKCPINYALVRNSSCFDPRKMASQPENSVKSLKQPLIHLSQKKIVLDTDCDGIIFQYKNFLQNIVNMYPSAFQTFKPNTRLDIFFNEYMSKSVKDYNKIWPVMKIIFTLSHGQASIECGFSTNKKIEVENMAQESYVARRIVCDAIKSYGEILNNPISNEMRKFVFSARQKYMLHLAEKKKTKINEGISNKGKIISDEMNYLKVKRQCLETDVSSMDKTYENLTEEAERKERYFIVYKIQFNKKGNQKKM</sequence>
<proteinExistence type="predicted"/>
<protein>
    <submittedName>
        <fullName evidence="1">Uncharacterized protein</fullName>
    </submittedName>
</protein>
<evidence type="ECO:0000313" key="1">
    <source>
        <dbReference type="EMBL" id="GBN41253.1"/>
    </source>
</evidence>
<dbReference type="EMBL" id="BGPR01009629">
    <property type="protein sequence ID" value="GBN41253.1"/>
    <property type="molecule type" value="Genomic_DNA"/>
</dbReference>
<reference evidence="1 2" key="1">
    <citation type="journal article" date="2019" name="Sci. Rep.">
        <title>Orb-weaving spider Araneus ventricosus genome elucidates the spidroin gene catalogue.</title>
        <authorList>
            <person name="Kono N."/>
            <person name="Nakamura H."/>
            <person name="Ohtoshi R."/>
            <person name="Moran D.A.P."/>
            <person name="Shinohara A."/>
            <person name="Yoshida Y."/>
            <person name="Fujiwara M."/>
            <person name="Mori M."/>
            <person name="Tomita M."/>
            <person name="Arakawa K."/>
        </authorList>
    </citation>
    <scope>NUCLEOTIDE SEQUENCE [LARGE SCALE GENOMIC DNA]</scope>
</reference>
<gene>
    <name evidence="1" type="ORF">AVEN_116721_1</name>
</gene>